<dbReference type="AlphaFoldDB" id="A0A6A6MHH8"/>
<keyword evidence="5" id="KW-0812">Transmembrane</keyword>
<feature type="signal peptide" evidence="12">
    <location>
        <begin position="1"/>
        <end position="27"/>
    </location>
</feature>
<organism evidence="14 15">
    <name type="scientific">Hevea brasiliensis</name>
    <name type="common">Para rubber tree</name>
    <name type="synonym">Siphonia brasiliensis</name>
    <dbReference type="NCBI Taxonomy" id="3981"/>
    <lineage>
        <taxon>Eukaryota</taxon>
        <taxon>Viridiplantae</taxon>
        <taxon>Streptophyta</taxon>
        <taxon>Embryophyta</taxon>
        <taxon>Tracheophyta</taxon>
        <taxon>Spermatophyta</taxon>
        <taxon>Magnoliopsida</taxon>
        <taxon>eudicotyledons</taxon>
        <taxon>Gunneridae</taxon>
        <taxon>Pentapetalae</taxon>
        <taxon>rosids</taxon>
        <taxon>fabids</taxon>
        <taxon>Malpighiales</taxon>
        <taxon>Euphorbiaceae</taxon>
        <taxon>Crotonoideae</taxon>
        <taxon>Micrandreae</taxon>
        <taxon>Hevea</taxon>
    </lineage>
</organism>
<comment type="caution">
    <text evidence="14">The sequence shown here is derived from an EMBL/GenBank/DDBJ whole genome shotgun (WGS) entry which is preliminary data.</text>
</comment>
<dbReference type="PANTHER" id="PTHR48061">
    <property type="entry name" value="LEUCINE-RICH REPEAT RECEPTOR PROTEIN KINASE EMS1-LIKE-RELATED"/>
    <property type="match status" value="1"/>
</dbReference>
<dbReference type="FunFam" id="3.80.10.10:FF:000041">
    <property type="entry name" value="LRR receptor-like serine/threonine-protein kinase ERECTA"/>
    <property type="match status" value="1"/>
</dbReference>
<dbReference type="InterPro" id="IPR001611">
    <property type="entry name" value="Leu-rich_rpt"/>
</dbReference>
<evidence type="ECO:0000313" key="14">
    <source>
        <dbReference type="EMBL" id="KAF2311813.1"/>
    </source>
</evidence>
<dbReference type="GO" id="GO:0005886">
    <property type="term" value="C:plasma membrane"/>
    <property type="evidence" value="ECO:0007669"/>
    <property type="project" value="UniProtKB-SubCell"/>
</dbReference>
<dbReference type="InterPro" id="IPR032675">
    <property type="entry name" value="LRR_dom_sf"/>
</dbReference>
<dbReference type="InterPro" id="IPR003591">
    <property type="entry name" value="Leu-rich_rpt_typical-subtyp"/>
</dbReference>
<dbReference type="InterPro" id="IPR046956">
    <property type="entry name" value="RLP23-like"/>
</dbReference>
<gene>
    <name evidence="14" type="ORF">GH714_026857</name>
</gene>
<keyword evidence="4" id="KW-0433">Leucine-rich repeat</keyword>
<evidence type="ECO:0000256" key="3">
    <source>
        <dbReference type="ARBA" id="ARBA00022475"/>
    </source>
</evidence>
<keyword evidence="3" id="KW-1003">Cell membrane</keyword>
<name>A0A6A6MHH8_HEVBR</name>
<accession>A0A6A6MHH8</accession>
<feature type="domain" description="Leucine-rich repeat-containing N-terminal plant-type" evidence="13">
    <location>
        <begin position="37"/>
        <end position="85"/>
    </location>
</feature>
<protein>
    <recommendedName>
        <fullName evidence="13">Leucine-rich repeat-containing N-terminal plant-type domain-containing protein</fullName>
    </recommendedName>
</protein>
<evidence type="ECO:0000259" key="13">
    <source>
        <dbReference type="Pfam" id="PF08263"/>
    </source>
</evidence>
<dbReference type="Pfam" id="PF08263">
    <property type="entry name" value="LRRNT_2"/>
    <property type="match status" value="1"/>
</dbReference>
<reference evidence="14 15" key="1">
    <citation type="journal article" date="2020" name="Mol. Plant">
        <title>The Chromosome-Based Rubber Tree Genome Provides New Insights into Spurge Genome Evolution and Rubber Biosynthesis.</title>
        <authorList>
            <person name="Liu J."/>
            <person name="Shi C."/>
            <person name="Shi C.C."/>
            <person name="Li W."/>
            <person name="Zhang Q.J."/>
            <person name="Zhang Y."/>
            <person name="Li K."/>
            <person name="Lu H.F."/>
            <person name="Shi C."/>
            <person name="Zhu S.T."/>
            <person name="Xiao Z.Y."/>
            <person name="Nan H."/>
            <person name="Yue Y."/>
            <person name="Zhu X.G."/>
            <person name="Wu Y."/>
            <person name="Hong X.N."/>
            <person name="Fan G.Y."/>
            <person name="Tong Y."/>
            <person name="Zhang D."/>
            <person name="Mao C.L."/>
            <person name="Liu Y.L."/>
            <person name="Hao S.J."/>
            <person name="Liu W.Q."/>
            <person name="Lv M.Q."/>
            <person name="Zhang H.B."/>
            <person name="Liu Y."/>
            <person name="Hu-Tang G.R."/>
            <person name="Wang J.P."/>
            <person name="Wang J.H."/>
            <person name="Sun Y.H."/>
            <person name="Ni S.B."/>
            <person name="Chen W.B."/>
            <person name="Zhang X.C."/>
            <person name="Jiao Y.N."/>
            <person name="Eichler E.E."/>
            <person name="Li G.H."/>
            <person name="Liu X."/>
            <person name="Gao L.Z."/>
        </authorList>
    </citation>
    <scope>NUCLEOTIDE SEQUENCE [LARGE SCALE GENOMIC DNA]</scope>
    <source>
        <strain evidence="15">cv. GT1</strain>
        <tissue evidence="14">Leaf</tissue>
    </source>
</reference>
<evidence type="ECO:0000256" key="12">
    <source>
        <dbReference type="SAM" id="SignalP"/>
    </source>
</evidence>
<keyword evidence="6 12" id="KW-0732">Signal</keyword>
<dbReference type="Gene3D" id="3.80.10.10">
    <property type="entry name" value="Ribonuclease Inhibitor"/>
    <property type="match status" value="3"/>
</dbReference>
<dbReference type="Pfam" id="PF00560">
    <property type="entry name" value="LRR_1"/>
    <property type="match status" value="3"/>
</dbReference>
<evidence type="ECO:0000256" key="9">
    <source>
        <dbReference type="ARBA" id="ARBA00023136"/>
    </source>
</evidence>
<keyword evidence="11" id="KW-0325">Glycoprotein</keyword>
<feature type="chain" id="PRO_5025620567" description="Leucine-rich repeat-containing N-terminal plant-type domain-containing protein" evidence="12">
    <location>
        <begin position="28"/>
        <end position="366"/>
    </location>
</feature>
<keyword evidence="8" id="KW-1133">Transmembrane helix</keyword>
<evidence type="ECO:0000256" key="1">
    <source>
        <dbReference type="ARBA" id="ARBA00004251"/>
    </source>
</evidence>
<keyword evidence="7" id="KW-0677">Repeat</keyword>
<proteinExistence type="inferred from homology"/>
<evidence type="ECO:0000256" key="10">
    <source>
        <dbReference type="ARBA" id="ARBA00023170"/>
    </source>
</evidence>
<sequence length="366" mass="40253">MEPSLDLFMFIHLILLLFSFDLVVAAAASSKQPVCHGDESSALLQFKESLILDSSVSSGPNAHPKVKAWNTNGSDCCLWEGVECDQATGYVINLDLSSWLHGSINSSCSLFRLVHLHSLNLADNDFNQSMIPPEVGNFSGLNQLNLSLSVFSGQIPQEILKLSKLESLDLSGNALQLRNPDLGSLVDMLSNLKQLHLGYLPEFNQSSLLELLFVGNTSFSGNLPYSIDSLKSLHHLDASNCQFSGLVPSSLANLTQLTYLSLAFNNMSSWTLSWLDKLTKLSYLDLDQTNLYGNIPASFQNLTRLSAIRIRTNQLTGRFPSWLGNLTQLTVLALSENNMYGPVPESVSWLTNLQIFELVSIPLVAL</sequence>
<keyword evidence="9" id="KW-0472">Membrane</keyword>
<evidence type="ECO:0000256" key="4">
    <source>
        <dbReference type="ARBA" id="ARBA00022614"/>
    </source>
</evidence>
<evidence type="ECO:0000256" key="11">
    <source>
        <dbReference type="ARBA" id="ARBA00023180"/>
    </source>
</evidence>
<evidence type="ECO:0000256" key="2">
    <source>
        <dbReference type="ARBA" id="ARBA00009592"/>
    </source>
</evidence>
<evidence type="ECO:0000256" key="6">
    <source>
        <dbReference type="ARBA" id="ARBA00022729"/>
    </source>
</evidence>
<dbReference type="SUPFAM" id="SSF52058">
    <property type="entry name" value="L domain-like"/>
    <property type="match status" value="1"/>
</dbReference>
<comment type="similarity">
    <text evidence="2">Belongs to the RLP family.</text>
</comment>
<evidence type="ECO:0000256" key="7">
    <source>
        <dbReference type="ARBA" id="ARBA00022737"/>
    </source>
</evidence>
<dbReference type="InterPro" id="IPR013210">
    <property type="entry name" value="LRR_N_plant-typ"/>
</dbReference>
<dbReference type="SMART" id="SM00369">
    <property type="entry name" value="LRR_TYP"/>
    <property type="match status" value="5"/>
</dbReference>
<evidence type="ECO:0000256" key="8">
    <source>
        <dbReference type="ARBA" id="ARBA00022989"/>
    </source>
</evidence>
<comment type="subcellular location">
    <subcellularLocation>
        <location evidence="1">Cell membrane</location>
        <topology evidence="1">Single-pass type I membrane protein</topology>
    </subcellularLocation>
</comment>
<evidence type="ECO:0000313" key="15">
    <source>
        <dbReference type="Proteomes" id="UP000467840"/>
    </source>
</evidence>
<keyword evidence="10" id="KW-0675">Receptor</keyword>
<dbReference type="EMBL" id="JAAGAX010000006">
    <property type="protein sequence ID" value="KAF2311813.1"/>
    <property type="molecule type" value="Genomic_DNA"/>
</dbReference>
<dbReference type="PANTHER" id="PTHR48061:SF12">
    <property type="entry name" value="DISEASE RESISTANCE LIKE PROTEIN"/>
    <property type="match status" value="1"/>
</dbReference>
<dbReference type="Proteomes" id="UP000467840">
    <property type="component" value="Chromosome 14"/>
</dbReference>
<evidence type="ECO:0000256" key="5">
    <source>
        <dbReference type="ARBA" id="ARBA00022692"/>
    </source>
</evidence>
<keyword evidence="15" id="KW-1185">Reference proteome</keyword>